<feature type="transmembrane region" description="Helical" evidence="1">
    <location>
        <begin position="47"/>
        <end position="68"/>
    </location>
</feature>
<evidence type="ECO:0008006" key="4">
    <source>
        <dbReference type="Google" id="ProtNLM"/>
    </source>
</evidence>
<accession>A0ABX8EK10</accession>
<dbReference type="EMBL" id="CP075371">
    <property type="protein sequence ID" value="QVT80245.1"/>
    <property type="molecule type" value="Genomic_DNA"/>
</dbReference>
<proteinExistence type="predicted"/>
<evidence type="ECO:0000313" key="2">
    <source>
        <dbReference type="EMBL" id="QVT80245.1"/>
    </source>
</evidence>
<protein>
    <recommendedName>
        <fullName evidence="4">DUF202 domain-containing protein</fullName>
    </recommendedName>
</protein>
<feature type="transmembrane region" description="Helical" evidence="1">
    <location>
        <begin position="6"/>
        <end position="26"/>
    </location>
</feature>
<evidence type="ECO:0000256" key="1">
    <source>
        <dbReference type="SAM" id="Phobius"/>
    </source>
</evidence>
<reference evidence="2 3" key="1">
    <citation type="submission" date="2021-05" db="EMBL/GenBank/DDBJ databases">
        <title>Complete genome of Nocardioides aquaticus KCTC 9944T isolated from meromictic and hypersaline Ekho Lake, Antarctica.</title>
        <authorList>
            <person name="Hwang K."/>
            <person name="Kim K.M."/>
            <person name="Choe H."/>
        </authorList>
    </citation>
    <scope>NUCLEOTIDE SEQUENCE [LARGE SCALE GENOMIC DNA]</scope>
    <source>
        <strain evidence="2 3">KCTC 9944</strain>
    </source>
</reference>
<keyword evidence="1" id="KW-0812">Transmembrane</keyword>
<sequence>MSLQVVRSLLIIVGAGLNIGALVLNAKDRDRRERATRERPQPLQYTREARILTGFSLVALLGAVVLFLV</sequence>
<dbReference type="Proteomes" id="UP000679307">
    <property type="component" value="Chromosome"/>
</dbReference>
<name>A0ABX8EK10_9ACTN</name>
<organism evidence="2 3">
    <name type="scientific">Nocardioides aquaticus</name>
    <dbReference type="NCBI Taxonomy" id="160826"/>
    <lineage>
        <taxon>Bacteria</taxon>
        <taxon>Bacillati</taxon>
        <taxon>Actinomycetota</taxon>
        <taxon>Actinomycetes</taxon>
        <taxon>Propionibacteriales</taxon>
        <taxon>Nocardioidaceae</taxon>
        <taxon>Nocardioides</taxon>
    </lineage>
</organism>
<keyword evidence="1" id="KW-1133">Transmembrane helix</keyword>
<keyword evidence="1" id="KW-0472">Membrane</keyword>
<evidence type="ECO:0000313" key="3">
    <source>
        <dbReference type="Proteomes" id="UP000679307"/>
    </source>
</evidence>
<gene>
    <name evidence="2" type="ORF">ENKNEFLB_02636</name>
</gene>
<keyword evidence="3" id="KW-1185">Reference proteome</keyword>